<dbReference type="Gene3D" id="3.30.2310.20">
    <property type="entry name" value="RelE-like"/>
    <property type="match status" value="1"/>
</dbReference>
<dbReference type="InterPro" id="IPR004386">
    <property type="entry name" value="Toxin_YafQ-like"/>
</dbReference>
<dbReference type="PANTHER" id="PTHR40588">
    <property type="entry name" value="MRNA INTERFERASE TOXIN YAFQ"/>
    <property type="match status" value="1"/>
</dbReference>
<keyword evidence="3" id="KW-1185">Reference proteome</keyword>
<dbReference type="Proteomes" id="UP000707477">
    <property type="component" value="Unassembled WGS sequence"/>
</dbReference>
<dbReference type="InterPro" id="IPR035093">
    <property type="entry name" value="RelE/ParE_toxin_dom_sf"/>
</dbReference>
<reference evidence="2 3" key="1">
    <citation type="submission" date="2020-03" db="EMBL/GenBank/DDBJ databases">
        <authorList>
            <person name="Zhang Z."/>
            <person name="Guo Z."/>
            <person name="Hou Q."/>
            <person name="Shen X."/>
        </authorList>
    </citation>
    <scope>NUCLEOTIDE SEQUENCE [LARGE SCALE GENOMIC DNA]</scope>
    <source>
        <strain evidence="2 3">HBUAS51329</strain>
    </source>
</reference>
<accession>A0ABX1L427</accession>
<proteinExistence type="predicted"/>
<dbReference type="NCBIfam" id="TIGR02385">
    <property type="entry name" value="RelE_StbE"/>
    <property type="match status" value="1"/>
</dbReference>
<dbReference type="RefSeq" id="WP_168850263.1">
    <property type="nucleotide sequence ID" value="NZ_JAAVSD010000014.1"/>
</dbReference>
<dbReference type="EMBL" id="JAAVSD010000014">
    <property type="protein sequence ID" value="NLR29771.1"/>
    <property type="molecule type" value="Genomic_DNA"/>
</dbReference>
<dbReference type="PANTHER" id="PTHR40588:SF1">
    <property type="entry name" value="MRNA INTERFERASE TOXIN YAFQ"/>
    <property type="match status" value="1"/>
</dbReference>
<name>A0ABX1L427_9LACO</name>
<comment type="caution">
    <text evidence="2">The sequence shown here is derived from an EMBL/GenBank/DDBJ whole genome shotgun (WGS) entry which is preliminary data.</text>
</comment>
<organism evidence="2 3">
    <name type="scientific">Levilactobacillus tujiorum</name>
    <dbReference type="NCBI Taxonomy" id="2912243"/>
    <lineage>
        <taxon>Bacteria</taxon>
        <taxon>Bacillati</taxon>
        <taxon>Bacillota</taxon>
        <taxon>Bacilli</taxon>
        <taxon>Lactobacillales</taxon>
        <taxon>Lactobacillaceae</taxon>
        <taxon>Levilactobacillus</taxon>
    </lineage>
</organism>
<keyword evidence="1" id="KW-1277">Toxin-antitoxin system</keyword>
<dbReference type="InterPro" id="IPR007712">
    <property type="entry name" value="RelE/ParE_toxin"/>
</dbReference>
<dbReference type="Pfam" id="PF15738">
    <property type="entry name" value="YafQ_toxin"/>
    <property type="match status" value="1"/>
</dbReference>
<evidence type="ECO:0000313" key="3">
    <source>
        <dbReference type="Proteomes" id="UP000707477"/>
    </source>
</evidence>
<dbReference type="SUPFAM" id="SSF143011">
    <property type="entry name" value="RelE-like"/>
    <property type="match status" value="1"/>
</dbReference>
<sequence>MIEKVSYTAQFRRAVKKLTKKHYDMSRLNSAIDLILDENHETLVHQYDWHTLVGNHAAGINEIHLDKDWLLLYQIVNQDEVTLLLLNTGGHNIL</sequence>
<evidence type="ECO:0000313" key="2">
    <source>
        <dbReference type="EMBL" id="NLR29771.1"/>
    </source>
</evidence>
<evidence type="ECO:0000256" key="1">
    <source>
        <dbReference type="ARBA" id="ARBA00022649"/>
    </source>
</evidence>
<protein>
    <submittedName>
        <fullName evidence="2">Type II toxin-antitoxin system mRNA interferase toxin, RelE/StbE family</fullName>
    </submittedName>
</protein>
<gene>
    <name evidence="2" type="ORF">HEQ44_06190</name>
</gene>